<reference evidence="1" key="1">
    <citation type="submission" date="2023-08" db="EMBL/GenBank/DDBJ databases">
        <title>A de novo genome assembly of Solanum verrucosum Schlechtendal, a Mexican diploid species geographically isolated from the other diploid A-genome species in potato relatives.</title>
        <authorList>
            <person name="Hosaka K."/>
        </authorList>
    </citation>
    <scope>NUCLEOTIDE SEQUENCE</scope>
    <source>
        <tissue evidence="1">Young leaves</tissue>
    </source>
</reference>
<proteinExistence type="predicted"/>
<name>A0AAF0TSR1_SOLVR</name>
<dbReference type="AlphaFoldDB" id="A0AAF0TSR1"/>
<gene>
    <name evidence="1" type="ORF">MTR67_024114</name>
</gene>
<keyword evidence="2" id="KW-1185">Reference proteome</keyword>
<protein>
    <submittedName>
        <fullName evidence="1">Uncharacterized protein</fullName>
    </submittedName>
</protein>
<evidence type="ECO:0000313" key="1">
    <source>
        <dbReference type="EMBL" id="WMV30729.1"/>
    </source>
</evidence>
<sequence length="19" mass="2210">MNHLISQPQTIQLKMSLVK</sequence>
<dbReference type="EMBL" id="CP133616">
    <property type="protein sequence ID" value="WMV30729.1"/>
    <property type="molecule type" value="Genomic_DNA"/>
</dbReference>
<organism evidence="1 2">
    <name type="scientific">Solanum verrucosum</name>
    <dbReference type="NCBI Taxonomy" id="315347"/>
    <lineage>
        <taxon>Eukaryota</taxon>
        <taxon>Viridiplantae</taxon>
        <taxon>Streptophyta</taxon>
        <taxon>Embryophyta</taxon>
        <taxon>Tracheophyta</taxon>
        <taxon>Spermatophyta</taxon>
        <taxon>Magnoliopsida</taxon>
        <taxon>eudicotyledons</taxon>
        <taxon>Gunneridae</taxon>
        <taxon>Pentapetalae</taxon>
        <taxon>asterids</taxon>
        <taxon>lamiids</taxon>
        <taxon>Solanales</taxon>
        <taxon>Solanaceae</taxon>
        <taxon>Solanoideae</taxon>
        <taxon>Solaneae</taxon>
        <taxon>Solanum</taxon>
    </lineage>
</organism>
<evidence type="ECO:0000313" key="2">
    <source>
        <dbReference type="Proteomes" id="UP001234989"/>
    </source>
</evidence>
<dbReference type="Proteomes" id="UP001234989">
    <property type="component" value="Chromosome 5"/>
</dbReference>
<accession>A0AAF0TSR1</accession>